<evidence type="ECO:0000256" key="4">
    <source>
        <dbReference type="ARBA" id="ARBA00016436"/>
    </source>
</evidence>
<evidence type="ECO:0000256" key="1">
    <source>
        <dbReference type="ARBA" id="ARBA00002274"/>
    </source>
</evidence>
<dbReference type="PANTHER" id="PTHR42724:SF1">
    <property type="entry name" value="TETRAACYLDISACCHARIDE 4'-KINASE, MITOCHONDRIAL-RELATED"/>
    <property type="match status" value="1"/>
</dbReference>
<name>A0A2G6E614_9BACT</name>
<dbReference type="EC" id="2.7.1.130" evidence="3 13"/>
<dbReference type="HAMAP" id="MF_00409">
    <property type="entry name" value="LpxK"/>
    <property type="match status" value="1"/>
</dbReference>
<keyword evidence="5 13" id="KW-0444">Lipid biosynthesis</keyword>
<evidence type="ECO:0000313" key="15">
    <source>
        <dbReference type="Proteomes" id="UP000229740"/>
    </source>
</evidence>
<evidence type="ECO:0000256" key="5">
    <source>
        <dbReference type="ARBA" id="ARBA00022516"/>
    </source>
</evidence>
<dbReference type="Proteomes" id="UP000229740">
    <property type="component" value="Unassembled WGS sequence"/>
</dbReference>
<feature type="binding site" evidence="13">
    <location>
        <begin position="78"/>
        <end position="85"/>
    </location>
    <ligand>
        <name>ATP</name>
        <dbReference type="ChEBI" id="CHEBI:30616"/>
    </ligand>
</feature>
<evidence type="ECO:0000256" key="6">
    <source>
        <dbReference type="ARBA" id="ARBA00022556"/>
    </source>
</evidence>
<dbReference type="Gene3D" id="3.40.50.300">
    <property type="entry name" value="P-loop containing nucleotide triphosphate hydrolases"/>
    <property type="match status" value="1"/>
</dbReference>
<dbReference type="PANTHER" id="PTHR42724">
    <property type="entry name" value="TETRAACYLDISACCHARIDE 4'-KINASE"/>
    <property type="match status" value="1"/>
</dbReference>
<evidence type="ECO:0000256" key="11">
    <source>
        <dbReference type="ARBA" id="ARBA00023098"/>
    </source>
</evidence>
<proteinExistence type="inferred from homology"/>
<keyword evidence="10 13" id="KW-0067">ATP-binding</keyword>
<organism evidence="14 15">
    <name type="scientific">candidate division KSB3 bacterium</name>
    <dbReference type="NCBI Taxonomy" id="2044937"/>
    <lineage>
        <taxon>Bacteria</taxon>
        <taxon>candidate division KSB3</taxon>
    </lineage>
</organism>
<keyword evidence="11 13" id="KW-0443">Lipid metabolism</keyword>
<evidence type="ECO:0000256" key="10">
    <source>
        <dbReference type="ARBA" id="ARBA00022840"/>
    </source>
</evidence>
<evidence type="ECO:0000256" key="13">
    <source>
        <dbReference type="HAMAP-Rule" id="MF_00409"/>
    </source>
</evidence>
<evidence type="ECO:0000256" key="8">
    <source>
        <dbReference type="ARBA" id="ARBA00022741"/>
    </source>
</evidence>
<dbReference type="GO" id="GO:0009245">
    <property type="term" value="P:lipid A biosynthetic process"/>
    <property type="evidence" value="ECO:0007669"/>
    <property type="project" value="UniProtKB-UniRule"/>
</dbReference>
<comment type="caution">
    <text evidence="14">The sequence shown here is derived from an EMBL/GenBank/DDBJ whole genome shotgun (WGS) entry which is preliminary data.</text>
</comment>
<dbReference type="GO" id="GO:0005524">
    <property type="term" value="F:ATP binding"/>
    <property type="evidence" value="ECO:0007669"/>
    <property type="project" value="UniProtKB-UniRule"/>
</dbReference>
<keyword evidence="6 13" id="KW-0441">Lipid A biosynthesis</keyword>
<protein>
    <recommendedName>
        <fullName evidence="4 13">Tetraacyldisaccharide 4'-kinase</fullName>
        <ecNumber evidence="3 13">2.7.1.130</ecNumber>
    </recommendedName>
    <alternativeName>
        <fullName evidence="12 13">Lipid A 4'-kinase</fullName>
    </alternativeName>
</protein>
<dbReference type="GO" id="GO:0005886">
    <property type="term" value="C:plasma membrane"/>
    <property type="evidence" value="ECO:0007669"/>
    <property type="project" value="TreeGrafter"/>
</dbReference>
<dbReference type="Pfam" id="PF02606">
    <property type="entry name" value="LpxK"/>
    <property type="match status" value="1"/>
</dbReference>
<dbReference type="NCBIfam" id="TIGR00682">
    <property type="entry name" value="lpxK"/>
    <property type="match status" value="1"/>
</dbReference>
<comment type="similarity">
    <text evidence="13">Belongs to the LpxK family.</text>
</comment>
<dbReference type="GO" id="GO:0009244">
    <property type="term" value="P:lipopolysaccharide core region biosynthetic process"/>
    <property type="evidence" value="ECO:0007669"/>
    <property type="project" value="TreeGrafter"/>
</dbReference>
<evidence type="ECO:0000256" key="9">
    <source>
        <dbReference type="ARBA" id="ARBA00022777"/>
    </source>
</evidence>
<dbReference type="SUPFAM" id="SSF52540">
    <property type="entry name" value="P-loop containing nucleoside triphosphate hydrolases"/>
    <property type="match status" value="1"/>
</dbReference>
<keyword evidence="8 13" id="KW-0547">Nucleotide-binding</keyword>
<accession>A0A2G6E614</accession>
<dbReference type="InterPro" id="IPR027417">
    <property type="entry name" value="P-loop_NTPase"/>
</dbReference>
<reference evidence="14 15" key="1">
    <citation type="submission" date="2017-10" db="EMBL/GenBank/DDBJ databases">
        <title>Novel microbial diversity and functional potential in the marine mammal oral microbiome.</title>
        <authorList>
            <person name="Dudek N.K."/>
            <person name="Sun C.L."/>
            <person name="Burstein D."/>
            <person name="Kantor R.S."/>
            <person name="Aliaga Goltsman D.S."/>
            <person name="Bik E.M."/>
            <person name="Thomas B.C."/>
            <person name="Banfield J.F."/>
            <person name="Relman D.A."/>
        </authorList>
    </citation>
    <scope>NUCLEOTIDE SEQUENCE [LARGE SCALE GENOMIC DNA]</scope>
    <source>
        <strain evidence="14">DOLZORAL124_49_17</strain>
    </source>
</reference>
<comment type="pathway">
    <text evidence="2 13">Glycolipid biosynthesis; lipid IV(A) biosynthesis; lipid IV(A) from (3R)-3-hydroxytetradecanoyl-[acyl-carrier-protein] and UDP-N-acetyl-alpha-D-glucosamine: step 6/6.</text>
</comment>
<dbReference type="GO" id="GO:0009029">
    <property type="term" value="F:lipid-A 4'-kinase activity"/>
    <property type="evidence" value="ECO:0007669"/>
    <property type="project" value="UniProtKB-UniRule"/>
</dbReference>
<evidence type="ECO:0000256" key="3">
    <source>
        <dbReference type="ARBA" id="ARBA00012071"/>
    </source>
</evidence>
<evidence type="ECO:0000256" key="7">
    <source>
        <dbReference type="ARBA" id="ARBA00022679"/>
    </source>
</evidence>
<keyword evidence="9 13" id="KW-0418">Kinase</keyword>
<keyword evidence="7 13" id="KW-0808">Transferase</keyword>
<gene>
    <name evidence="13 14" type="primary">lpxK</name>
    <name evidence="14" type="ORF">CSB45_06755</name>
</gene>
<evidence type="ECO:0000256" key="12">
    <source>
        <dbReference type="ARBA" id="ARBA00029757"/>
    </source>
</evidence>
<comment type="function">
    <text evidence="1 13">Transfers the gamma-phosphate of ATP to the 4'-position of a tetraacyldisaccharide 1-phosphate intermediate (termed DS-1-P) to form tetraacyldisaccharide 1,4'-bis-phosphate (lipid IVA).</text>
</comment>
<comment type="catalytic activity">
    <reaction evidence="13">
        <text>a lipid A disaccharide + ATP = a lipid IVA + ADP + H(+)</text>
        <dbReference type="Rhea" id="RHEA:67840"/>
        <dbReference type="ChEBI" id="CHEBI:15378"/>
        <dbReference type="ChEBI" id="CHEBI:30616"/>
        <dbReference type="ChEBI" id="CHEBI:176343"/>
        <dbReference type="ChEBI" id="CHEBI:176425"/>
        <dbReference type="ChEBI" id="CHEBI:456216"/>
        <dbReference type="EC" id="2.7.1.130"/>
    </reaction>
</comment>
<evidence type="ECO:0000313" key="14">
    <source>
        <dbReference type="EMBL" id="PID57523.1"/>
    </source>
</evidence>
<dbReference type="UniPathway" id="UPA00359">
    <property type="reaction ID" value="UER00482"/>
</dbReference>
<sequence length="380" mass="42543">MGIKYFFSLVENGKPAFPDDRSPRILLSYALRRLVFSMLFGCSFLYQSLVWMRAALYRCKIFTPARLPCLVISVGNITTGGTGKTPAVIEIACLLAQHGTRVAVLSRGYRRTSSFPTVIVEPDSDVSQTGDEPLLMARKFQRVFSPSALRPAVLVGSRRYRSGLLALERFQSEVILLDDGFQHLQLARDCDVVLIDAARPFGSGNLLPAGCLREPLVHLRRATAFIVTRSDEAPDLQVIRRTLKRINPAAPVFNATHAFNGFRRLGSDEPVDAEALLRQRLLAVSGLGNPASFHHLLNTQGFHEIETLVFPDHHAYREQDGLAIARLCHERRLNGVMTSEKDEMKLLPRLESVGIAGYVAMIRLTIHPEKEFREMLFSYI</sequence>
<dbReference type="InterPro" id="IPR003758">
    <property type="entry name" value="LpxK"/>
</dbReference>
<dbReference type="EMBL" id="PDPS01000026">
    <property type="protein sequence ID" value="PID57523.1"/>
    <property type="molecule type" value="Genomic_DNA"/>
</dbReference>
<evidence type="ECO:0000256" key="2">
    <source>
        <dbReference type="ARBA" id="ARBA00004870"/>
    </source>
</evidence>
<dbReference type="AlphaFoldDB" id="A0A2G6E614"/>